<dbReference type="GO" id="GO:0090110">
    <property type="term" value="P:COPII-coated vesicle cargo loading"/>
    <property type="evidence" value="ECO:0007669"/>
    <property type="project" value="TreeGrafter"/>
</dbReference>
<evidence type="ECO:0000256" key="3">
    <source>
        <dbReference type="ARBA" id="ARBA00008334"/>
    </source>
</evidence>
<dbReference type="Gene3D" id="3.40.50.410">
    <property type="entry name" value="von Willebrand factor, type A domain"/>
    <property type="match status" value="1"/>
</dbReference>
<dbReference type="GO" id="GO:0008270">
    <property type="term" value="F:zinc ion binding"/>
    <property type="evidence" value="ECO:0007669"/>
    <property type="project" value="InterPro"/>
</dbReference>
<evidence type="ECO:0000256" key="6">
    <source>
        <dbReference type="ARBA" id="ARBA00022892"/>
    </source>
</evidence>
<dbReference type="InterPro" id="IPR036180">
    <property type="entry name" value="Gelsolin-like_dom_sf"/>
</dbReference>
<dbReference type="Pfam" id="PF04815">
    <property type="entry name" value="Sec23_helical"/>
    <property type="match status" value="1"/>
</dbReference>
<dbReference type="InterPro" id="IPR006896">
    <property type="entry name" value="Sec23/24_trunk_dom"/>
</dbReference>
<dbReference type="GO" id="GO:0000139">
    <property type="term" value="C:Golgi membrane"/>
    <property type="evidence" value="ECO:0007669"/>
    <property type="project" value="UniProtKB-SubCell"/>
</dbReference>
<keyword evidence="8" id="KW-0333">Golgi apparatus</keyword>
<dbReference type="GO" id="GO:0030127">
    <property type="term" value="C:COPII vesicle coat"/>
    <property type="evidence" value="ECO:0007669"/>
    <property type="project" value="InterPro"/>
</dbReference>
<comment type="subcellular location">
    <subcellularLocation>
        <location evidence="2">Endoplasmic reticulum membrane</location>
    </subcellularLocation>
    <subcellularLocation>
        <location evidence="1">Golgi apparatus membrane</location>
    </subcellularLocation>
</comment>
<proteinExistence type="inferred from homology"/>
<dbReference type="SUPFAM" id="SSF81811">
    <property type="entry name" value="Helical domain of Sec23/24"/>
    <property type="match status" value="1"/>
</dbReference>
<evidence type="ECO:0000313" key="14">
    <source>
        <dbReference type="EMBL" id="CAD8441732.1"/>
    </source>
</evidence>
<dbReference type="Pfam" id="PF04810">
    <property type="entry name" value="zf-Sec23_Sec24"/>
    <property type="match status" value="1"/>
</dbReference>
<dbReference type="Gene3D" id="1.20.120.730">
    <property type="entry name" value="Sec23/Sec24 helical domain"/>
    <property type="match status" value="1"/>
</dbReference>
<dbReference type="InterPro" id="IPR050550">
    <property type="entry name" value="SEC23_SEC24_subfamily"/>
</dbReference>
<feature type="domain" description="Sec23/Sec24 helical" evidence="12">
    <location>
        <begin position="484"/>
        <end position="576"/>
    </location>
</feature>
<keyword evidence="6" id="KW-0931">ER-Golgi transport</keyword>
<evidence type="ECO:0000259" key="11">
    <source>
        <dbReference type="Pfam" id="PF04811"/>
    </source>
</evidence>
<evidence type="ECO:0000256" key="7">
    <source>
        <dbReference type="ARBA" id="ARBA00022927"/>
    </source>
</evidence>
<keyword evidence="4" id="KW-0813">Transport</keyword>
<dbReference type="GO" id="GO:0005789">
    <property type="term" value="C:endoplasmic reticulum membrane"/>
    <property type="evidence" value="ECO:0007669"/>
    <property type="project" value="UniProtKB-SubCell"/>
</dbReference>
<dbReference type="InterPro" id="IPR036465">
    <property type="entry name" value="vWFA_dom_sf"/>
</dbReference>
<dbReference type="PANTHER" id="PTHR13803:SF39">
    <property type="entry name" value="SECRETORY 24AB, ISOFORM A"/>
    <property type="match status" value="1"/>
</dbReference>
<sequence length="716" mass="79587">MQETSQVPSAVPDYVHVCDPNQFSLTAAALPSHTNTANRANVPLGVVLQPLAETESEVPVINFGAIGVVRCKNCRAYMNPYVQWTEGGAHWRCNLCASMNETASGYYSPMDNMGRRADLAKRPELIHSTVEIVATPHYMIRAPMPCVYFFVIDVSKPAIESGMVARVCSGISAALDDLPGGKRTMVGAITYDSTVHFYSFRGGTKLRTHVLPDLEDIFLPEPRGLLVNLAEERKGFEYFLENLPQMFAETKEIEAALGPALEAAYEVMKPVGGKLSVFASTLPSIGKGRLTNRDDPTKLGKPDEHKLLLAADGYYKDLAFRLSHVQISVDVYLFSRLYTDVATLNDLAKYTGGATHHYPNYYDLEDGFDLHRLLVHSLTRQQGWEAVIRVRVGQGYMVTDFFGNFRLRSTDLLTVPCIDSDKSFALQLGLTEKGVTTPTVSVQSALLYTTSFGERRIRVHTICVPVTTITTHIYRTIHAPSIGALVLKQAIAMVTKASFDKSREHVRKTLTALIRSYSYTESTYSHAQQLKLPESLAAIPLMCLGLLKHEALRDKNVTSDQRASVHALMYPMGVSQIEISLRPRLLPIHQLDGKTMPQELELTAADVDSTSALLLDNGSRFLIRVGSRVDSKWVNSIFATTESKALVLRELDESTTSVDLERVHQILDSIRTPFHKGLRVIREGGGEEIHFFSGLIQDRSVGEQSLAEYMQFILRR</sequence>
<dbReference type="Pfam" id="PF04811">
    <property type="entry name" value="Sec23_trunk"/>
    <property type="match status" value="1"/>
</dbReference>
<evidence type="ECO:0000259" key="12">
    <source>
        <dbReference type="Pfam" id="PF04815"/>
    </source>
</evidence>
<accession>A0A7S0GUT4</accession>
<dbReference type="InterPro" id="IPR006900">
    <property type="entry name" value="Sec23/24_helical_dom"/>
</dbReference>
<evidence type="ECO:0000256" key="5">
    <source>
        <dbReference type="ARBA" id="ARBA00022824"/>
    </source>
</evidence>
<dbReference type="GO" id="GO:0006886">
    <property type="term" value="P:intracellular protein transport"/>
    <property type="evidence" value="ECO:0007669"/>
    <property type="project" value="InterPro"/>
</dbReference>
<feature type="domain" description="Zinc finger Sec23/Sec24-type" evidence="10">
    <location>
        <begin position="69"/>
        <end position="106"/>
    </location>
</feature>
<evidence type="ECO:0000256" key="1">
    <source>
        <dbReference type="ARBA" id="ARBA00004394"/>
    </source>
</evidence>
<dbReference type="GO" id="GO:0070971">
    <property type="term" value="C:endoplasmic reticulum exit site"/>
    <property type="evidence" value="ECO:0007669"/>
    <property type="project" value="TreeGrafter"/>
</dbReference>
<evidence type="ECO:0000259" key="13">
    <source>
        <dbReference type="Pfam" id="PF08033"/>
    </source>
</evidence>
<feature type="domain" description="Sec23/Sec24 beta-sandwich" evidence="13">
    <location>
        <begin position="383"/>
        <end position="467"/>
    </location>
</feature>
<keyword evidence="5" id="KW-0256">Endoplasmic reticulum</keyword>
<dbReference type="EMBL" id="HBEM01009188">
    <property type="protein sequence ID" value="CAD8441732.1"/>
    <property type="molecule type" value="Transcribed_RNA"/>
</dbReference>
<dbReference type="SUPFAM" id="SSF82754">
    <property type="entry name" value="C-terminal, gelsolin-like domain of Sec23/24"/>
    <property type="match status" value="1"/>
</dbReference>
<evidence type="ECO:0000256" key="8">
    <source>
        <dbReference type="ARBA" id="ARBA00023034"/>
    </source>
</evidence>
<evidence type="ECO:0000256" key="2">
    <source>
        <dbReference type="ARBA" id="ARBA00004586"/>
    </source>
</evidence>
<dbReference type="Pfam" id="PF08033">
    <property type="entry name" value="Sec23_BS"/>
    <property type="match status" value="1"/>
</dbReference>
<dbReference type="SUPFAM" id="SSF82919">
    <property type="entry name" value="Zn-finger domain of Sec23/24"/>
    <property type="match status" value="1"/>
</dbReference>
<feature type="domain" description="Sec23/Sec24 trunk" evidence="11">
    <location>
        <begin position="143"/>
        <end position="372"/>
    </location>
</feature>
<dbReference type="GO" id="GO:0000149">
    <property type="term" value="F:SNARE binding"/>
    <property type="evidence" value="ECO:0007669"/>
    <property type="project" value="TreeGrafter"/>
</dbReference>
<keyword evidence="7" id="KW-0653">Protein transport</keyword>
<dbReference type="AlphaFoldDB" id="A0A7S0GUT4"/>
<dbReference type="Gene3D" id="2.60.40.1670">
    <property type="entry name" value="beta-sandwich domain of Sec23/24"/>
    <property type="match status" value="1"/>
</dbReference>
<reference evidence="14" key="1">
    <citation type="submission" date="2021-01" db="EMBL/GenBank/DDBJ databases">
        <authorList>
            <person name="Corre E."/>
            <person name="Pelletier E."/>
            <person name="Niang G."/>
            <person name="Scheremetjew M."/>
            <person name="Finn R."/>
            <person name="Kale V."/>
            <person name="Holt S."/>
            <person name="Cochrane G."/>
            <person name="Meng A."/>
            <person name="Brown T."/>
            <person name="Cohen L."/>
        </authorList>
    </citation>
    <scope>NUCLEOTIDE SEQUENCE</scope>
    <source>
        <strain evidence="14">CCMP2058</strain>
    </source>
</reference>
<dbReference type="InterPro" id="IPR006895">
    <property type="entry name" value="Znf_Sec23_Sec24"/>
</dbReference>
<dbReference type="InterPro" id="IPR012990">
    <property type="entry name" value="Beta-sandwich_Sec23_24"/>
</dbReference>
<dbReference type="InterPro" id="IPR029006">
    <property type="entry name" value="ADF-H/Gelsolin-like_dom_sf"/>
</dbReference>
<evidence type="ECO:0000256" key="4">
    <source>
        <dbReference type="ARBA" id="ARBA00022448"/>
    </source>
</evidence>
<dbReference type="InterPro" id="IPR036175">
    <property type="entry name" value="Sec23/24_helical_dom_sf"/>
</dbReference>
<dbReference type="Gene3D" id="3.40.20.10">
    <property type="entry name" value="Severin"/>
    <property type="match status" value="1"/>
</dbReference>
<dbReference type="Gene3D" id="2.30.30.380">
    <property type="entry name" value="Zn-finger domain of Sec23/24"/>
    <property type="match status" value="1"/>
</dbReference>
<evidence type="ECO:0000259" key="10">
    <source>
        <dbReference type="Pfam" id="PF04810"/>
    </source>
</evidence>
<keyword evidence="9" id="KW-0472">Membrane</keyword>
<dbReference type="SUPFAM" id="SSF81995">
    <property type="entry name" value="beta-sandwich domain of Sec23/24"/>
    <property type="match status" value="1"/>
</dbReference>
<dbReference type="PANTHER" id="PTHR13803">
    <property type="entry name" value="SEC24-RELATED PROTEIN"/>
    <property type="match status" value="1"/>
</dbReference>
<protein>
    <submittedName>
        <fullName evidence="14">Uncharacterized protein</fullName>
    </submittedName>
</protein>
<evidence type="ECO:0000256" key="9">
    <source>
        <dbReference type="ARBA" id="ARBA00023136"/>
    </source>
</evidence>
<name>A0A7S0GUT4_9EUKA</name>
<dbReference type="InterPro" id="IPR036174">
    <property type="entry name" value="Znf_Sec23_Sec24_sf"/>
</dbReference>
<dbReference type="SUPFAM" id="SSF53300">
    <property type="entry name" value="vWA-like"/>
    <property type="match status" value="1"/>
</dbReference>
<gene>
    <name evidence="14" type="ORF">LAMO00422_LOCUS6423</name>
</gene>
<organism evidence="14">
    <name type="scientific">Amorphochlora amoebiformis</name>
    <dbReference type="NCBI Taxonomy" id="1561963"/>
    <lineage>
        <taxon>Eukaryota</taxon>
        <taxon>Sar</taxon>
        <taxon>Rhizaria</taxon>
        <taxon>Cercozoa</taxon>
        <taxon>Chlorarachniophyceae</taxon>
        <taxon>Amorphochlora</taxon>
    </lineage>
</organism>
<comment type="similarity">
    <text evidence="3">Belongs to the SEC23/SEC24 family. SEC24 subfamily.</text>
</comment>